<keyword evidence="2" id="KW-1185">Reference proteome</keyword>
<protein>
    <submittedName>
        <fullName evidence="1">Uncharacterized protein</fullName>
    </submittedName>
</protein>
<reference evidence="1" key="1">
    <citation type="submission" date="2022-02" db="EMBL/GenBank/DDBJ databases">
        <title>Plant Genome Project.</title>
        <authorList>
            <person name="Zhang R.-G."/>
        </authorList>
    </citation>
    <scope>NUCLEOTIDE SEQUENCE</scope>
    <source>
        <strain evidence="1">AT1</strain>
    </source>
</reference>
<proteinExistence type="predicted"/>
<sequence>MQAQGRATSRSKRTRSPPQKKIAARTPTPPITSRRQTRSSQPTAASKDAVRQVVLRAKERYRISMHERPSPEEGRAQKKPRLILPESSEEEEDGEEEGHPPPAATLTILLMTLHIRKIPQRELTTTIMTAVTPKVHFCGLRCILYFQILSKNFLNAGRWSSLFFPFTIMSSM</sequence>
<comment type="caution">
    <text evidence="1">The sequence shown here is derived from an EMBL/GenBank/DDBJ whole genome shotgun (WGS) entry which is preliminary data.</text>
</comment>
<name>A0ACC0Q598_RHOML</name>
<gene>
    <name evidence="1" type="ORF">RHMOL_Rhmol01G0211900</name>
</gene>
<evidence type="ECO:0000313" key="1">
    <source>
        <dbReference type="EMBL" id="KAI8572596.1"/>
    </source>
</evidence>
<evidence type="ECO:0000313" key="2">
    <source>
        <dbReference type="Proteomes" id="UP001062846"/>
    </source>
</evidence>
<dbReference type="EMBL" id="CM046388">
    <property type="protein sequence ID" value="KAI8572596.1"/>
    <property type="molecule type" value="Genomic_DNA"/>
</dbReference>
<organism evidence="1 2">
    <name type="scientific">Rhododendron molle</name>
    <name type="common">Chinese azalea</name>
    <name type="synonym">Azalea mollis</name>
    <dbReference type="NCBI Taxonomy" id="49168"/>
    <lineage>
        <taxon>Eukaryota</taxon>
        <taxon>Viridiplantae</taxon>
        <taxon>Streptophyta</taxon>
        <taxon>Embryophyta</taxon>
        <taxon>Tracheophyta</taxon>
        <taxon>Spermatophyta</taxon>
        <taxon>Magnoliopsida</taxon>
        <taxon>eudicotyledons</taxon>
        <taxon>Gunneridae</taxon>
        <taxon>Pentapetalae</taxon>
        <taxon>asterids</taxon>
        <taxon>Ericales</taxon>
        <taxon>Ericaceae</taxon>
        <taxon>Ericoideae</taxon>
        <taxon>Rhodoreae</taxon>
        <taxon>Rhododendron</taxon>
    </lineage>
</organism>
<dbReference type="Proteomes" id="UP001062846">
    <property type="component" value="Chromosome 1"/>
</dbReference>
<accession>A0ACC0Q598</accession>